<protein>
    <submittedName>
        <fullName evidence="1">Uncharacterized protein</fullName>
    </submittedName>
</protein>
<dbReference type="AlphaFoldDB" id="C9YAL0"/>
<dbReference type="EMBL" id="FN543104">
    <property type="protein sequence ID" value="CBA29331.1"/>
    <property type="molecule type" value="Genomic_DNA"/>
</dbReference>
<accession>C9YAL0</accession>
<name>C9YAL0_CURXX</name>
<proteinExistence type="predicted"/>
<organism evidence="1">
    <name type="scientific">Curvibacter symbiont subsp. Hydra magnipapillata</name>
    <dbReference type="NCBI Taxonomy" id="667019"/>
    <lineage>
        <taxon>Bacteria</taxon>
        <taxon>Pseudomonadati</taxon>
        <taxon>Pseudomonadota</taxon>
        <taxon>Betaproteobacteria</taxon>
        <taxon>Burkholderiales</taxon>
        <taxon>Comamonadaceae</taxon>
        <taxon>Curvibacter</taxon>
    </lineage>
</organism>
<gene>
    <name evidence="1" type="ORF">Csp_A11610</name>
</gene>
<reference evidence="1" key="1">
    <citation type="journal article" date="2010" name="Nature">
        <title>The dynamic genome of Hydra.</title>
        <authorList>
            <person name="Chapman J.A."/>
            <person name="Kirkness E.F."/>
            <person name="Simakov O."/>
            <person name="Hampson S.E."/>
            <person name="Mitros T."/>
            <person name="Weinmaier T."/>
            <person name="Rattei T."/>
            <person name="Balasubramanian P.G."/>
            <person name="Borman J."/>
            <person name="Busam D."/>
            <person name="Disbennett K."/>
            <person name="Pfannkoch C."/>
            <person name="Sumin N."/>
            <person name="Sutton G."/>
            <person name="Viswanathan L."/>
            <person name="Walenz B."/>
            <person name="Goodstein D.M."/>
            <person name="Hellsten U."/>
            <person name="Kawashima T."/>
            <person name="Prochnik S.E."/>
            <person name="Putnam N.H."/>
            <person name="Shu S."/>
            <person name="Blumberg B."/>
            <person name="Dana C.E."/>
            <person name="Gee L."/>
            <person name="Kibler D.F."/>
            <person name="Law L."/>
            <person name="Lindgens D."/>
            <person name="Martinez D.E."/>
            <person name="Peng J."/>
            <person name="Wigge P.A."/>
            <person name="Bertulat B."/>
            <person name="Guder C."/>
            <person name="Nakamura Y."/>
            <person name="Ozbek S."/>
            <person name="Watanabe H."/>
            <person name="Khalturin K."/>
            <person name="Hemmrich G."/>
            <person name="Franke A."/>
            <person name="Augustin R."/>
            <person name="Fraune S."/>
            <person name="Hayakawa E."/>
            <person name="Hayakawa S."/>
            <person name="Hirose M."/>
            <person name="Hwang J."/>
            <person name="Ikeo K."/>
            <person name="Nishimiya-Fujisawa C."/>
            <person name="Ogura A."/>
            <person name="Takahashi T."/>
            <person name="Steinmetz P.R."/>
            <person name="Zhang X."/>
            <person name="Aufschnaiter R."/>
            <person name="Eder M.K."/>
            <person name="Gorny A.K."/>
            <person name="Salvenmoser W."/>
            <person name="Heimberg A.M."/>
            <person name="Wheeler B.M."/>
            <person name="Peterson K.J."/>
            <person name="Boettger A."/>
            <person name="Tischler P."/>
            <person name="Wolf A."/>
            <person name="Gojobori T."/>
            <person name="Remington K.A."/>
            <person name="Strausberg R.L."/>
            <person name="Venter J."/>
            <person name="Technau U."/>
            <person name="Hobmayer B."/>
            <person name="Bosch T.C."/>
            <person name="Holstein T.W."/>
            <person name="Fujisawa T."/>
            <person name="Bode H.R."/>
            <person name="David C.N."/>
            <person name="Rokhsar D.S."/>
            <person name="Steele R.E."/>
        </authorList>
    </citation>
    <scope>NUCLEOTIDE SEQUENCE</scope>
</reference>
<sequence>MKLIKVSEGFHGLLEFMDMPQPGLVGATKALTCILASEQILNALYLSGLQSSFVQVKRIFASRMAPHHLHKSLWFILKLLELKIDLRAFLCVVNQRGLAGFSIFPPATRRSIESSEITSEPNDCEPSLD</sequence>
<evidence type="ECO:0000313" key="1">
    <source>
        <dbReference type="EMBL" id="CBA29331.1"/>
    </source>
</evidence>